<dbReference type="GO" id="GO:0005634">
    <property type="term" value="C:nucleus"/>
    <property type="evidence" value="ECO:0007669"/>
    <property type="project" value="UniProtKB-ARBA"/>
</dbReference>
<organism evidence="2 3">
    <name type="scientific">Rhizophagus clarus</name>
    <dbReference type="NCBI Taxonomy" id="94130"/>
    <lineage>
        <taxon>Eukaryota</taxon>
        <taxon>Fungi</taxon>
        <taxon>Fungi incertae sedis</taxon>
        <taxon>Mucoromycota</taxon>
        <taxon>Glomeromycotina</taxon>
        <taxon>Glomeromycetes</taxon>
        <taxon>Glomerales</taxon>
        <taxon>Glomeraceae</taxon>
        <taxon>Rhizophagus</taxon>
    </lineage>
</organism>
<dbReference type="SUPFAM" id="SSF53098">
    <property type="entry name" value="Ribonuclease H-like"/>
    <property type="match status" value="1"/>
</dbReference>
<dbReference type="InterPro" id="IPR012337">
    <property type="entry name" value="RNaseH-like_sf"/>
</dbReference>
<name>A0A8H3M4Q5_9GLOM</name>
<dbReference type="FunFam" id="3.30.420.10:FF:000032">
    <property type="entry name" value="Retrovirus-related Pol polyprotein from transposon 297-like Protein"/>
    <property type="match status" value="1"/>
</dbReference>
<dbReference type="Gene3D" id="3.40.50.300">
    <property type="entry name" value="P-loop containing nucleotide triphosphate hydrolases"/>
    <property type="match status" value="1"/>
</dbReference>
<gene>
    <name evidence="2" type="ORF">RCL2_002715100</name>
</gene>
<dbReference type="PANTHER" id="PTHR37984:SF5">
    <property type="entry name" value="PROTEIN NYNRIN-LIKE"/>
    <property type="match status" value="1"/>
</dbReference>
<evidence type="ECO:0000313" key="2">
    <source>
        <dbReference type="EMBL" id="GET00708.1"/>
    </source>
</evidence>
<dbReference type="InterPro" id="IPR041588">
    <property type="entry name" value="Integrase_H2C2"/>
</dbReference>
<dbReference type="Gene3D" id="1.10.340.70">
    <property type="match status" value="1"/>
</dbReference>
<dbReference type="Proteomes" id="UP000615446">
    <property type="component" value="Unassembled WGS sequence"/>
</dbReference>
<dbReference type="SUPFAM" id="SSF52540">
    <property type="entry name" value="P-loop containing nucleoside triphosphate hydrolases"/>
    <property type="match status" value="1"/>
</dbReference>
<dbReference type="InterPro" id="IPR036397">
    <property type="entry name" value="RNaseH_sf"/>
</dbReference>
<dbReference type="PANTHER" id="PTHR37984">
    <property type="entry name" value="PROTEIN CBG26694"/>
    <property type="match status" value="1"/>
</dbReference>
<dbReference type="AlphaFoldDB" id="A0A8H3M4Q5"/>
<dbReference type="Gene3D" id="3.30.420.10">
    <property type="entry name" value="Ribonuclease H-like superfamily/Ribonuclease H"/>
    <property type="match status" value="1"/>
</dbReference>
<proteinExistence type="predicted"/>
<dbReference type="GO" id="GO:0003676">
    <property type="term" value="F:nucleic acid binding"/>
    <property type="evidence" value="ECO:0007669"/>
    <property type="project" value="InterPro"/>
</dbReference>
<dbReference type="PROSITE" id="PS50994">
    <property type="entry name" value="INTEGRASE"/>
    <property type="match status" value="1"/>
</dbReference>
<dbReference type="OrthoDB" id="2194976at2759"/>
<dbReference type="EMBL" id="BLAL01000288">
    <property type="protein sequence ID" value="GET00708.1"/>
    <property type="molecule type" value="Genomic_DNA"/>
</dbReference>
<protein>
    <submittedName>
        <fullName evidence="2">DDE-type integrase/transposase/recombinase</fullName>
    </submittedName>
</protein>
<evidence type="ECO:0000259" key="1">
    <source>
        <dbReference type="PROSITE" id="PS50994"/>
    </source>
</evidence>
<feature type="domain" description="Integrase catalytic" evidence="1">
    <location>
        <begin position="333"/>
        <end position="481"/>
    </location>
</feature>
<dbReference type="InterPro" id="IPR050951">
    <property type="entry name" value="Retrovirus_Pol_polyprotein"/>
</dbReference>
<dbReference type="InterPro" id="IPR027417">
    <property type="entry name" value="P-loop_NTPase"/>
</dbReference>
<dbReference type="InterPro" id="IPR001584">
    <property type="entry name" value="Integrase_cat-core"/>
</dbReference>
<dbReference type="Pfam" id="PF17921">
    <property type="entry name" value="Integrase_H2C2"/>
    <property type="match status" value="1"/>
</dbReference>
<dbReference type="FunFam" id="1.10.340.70:FF:000001">
    <property type="entry name" value="Retrovirus-related Pol polyprotein from transposon gypsy-like Protein"/>
    <property type="match status" value="1"/>
</dbReference>
<sequence>MMKQMYIKINNIWHNDKFVKNNNEESKRFTNYEALLLKLGEKTKENLLREMPRKSVPQLIIINGVDSVGKTTIVQNLIKKFEDQGLKVINNTFKRKRNDNPKFIKPTMKYEWLFRKKVVQQINRRIITYDKQDIILLDKSPYCEYFYQKTKSFDRGYITPYGNHQMKEEIFRYKDIIDNAIVIFLENKSCWENYYKRETKKDNGRHKSSYETLKKGEYLDMLDLLRMNINKYNEVYENINKYPKYQIIDERLYRVKNKIPHLVIKEDEYEGMMYLLHDHELAAHFGIRATQEKIKEKYYWKGMDRDIEGYVKSCEQCQRRGEISSKYEMNPIETKEPFYQIGIDFVGPLPFTKNRKRYIIVAMDYFTKWPEARAVTRDTAEETAKHGCPQKIISDRGTHFKNKLVESLTERFNIKHNFSTSYHPQTNGLVERFNKTLCEALAKLATNNDWDEKIPSILFAYRDRVHSSTKVKPFYLVYGRKARYFDNNDPSNDERIIDLLEDLPSARRRVQKEIVKAQTKQKEYYDKRIKKSHINFEIGNKVLKFKASRDNARTGKLDDKWKGPYLIHDIQDNNVYKIKTLDSKVFKTPINGTLLKIYYDRKDYLKI</sequence>
<comment type="caution">
    <text evidence="2">The sequence shown here is derived from an EMBL/GenBank/DDBJ whole genome shotgun (WGS) entry which is preliminary data.</text>
</comment>
<accession>A0A8H3M4Q5</accession>
<reference evidence="2" key="1">
    <citation type="submission" date="2019-10" db="EMBL/GenBank/DDBJ databases">
        <title>Conservation and host-specific expression of non-tandemly repeated heterogenous ribosome RNA gene in arbuscular mycorrhizal fungi.</title>
        <authorList>
            <person name="Maeda T."/>
            <person name="Kobayashi Y."/>
            <person name="Nakagawa T."/>
            <person name="Ezawa T."/>
            <person name="Yamaguchi K."/>
            <person name="Bino T."/>
            <person name="Nishimoto Y."/>
            <person name="Shigenobu S."/>
            <person name="Kawaguchi M."/>
        </authorList>
    </citation>
    <scope>NUCLEOTIDE SEQUENCE</scope>
    <source>
        <strain evidence="2">HR1</strain>
    </source>
</reference>
<evidence type="ECO:0000313" key="3">
    <source>
        <dbReference type="Proteomes" id="UP000615446"/>
    </source>
</evidence>
<dbReference type="Pfam" id="PF00665">
    <property type="entry name" value="rve"/>
    <property type="match status" value="1"/>
</dbReference>
<dbReference type="GO" id="GO:0015074">
    <property type="term" value="P:DNA integration"/>
    <property type="evidence" value="ECO:0007669"/>
    <property type="project" value="InterPro"/>
</dbReference>